<dbReference type="PANTHER" id="PTHR24061">
    <property type="entry name" value="CALCIUM-SENSING RECEPTOR-RELATED"/>
    <property type="match status" value="1"/>
</dbReference>
<dbReference type="PANTHER" id="PTHR24061:SF628">
    <property type="entry name" value="EXTRACELLULAR CALCIUM-SENSING RECEPTOR"/>
    <property type="match status" value="1"/>
</dbReference>
<gene>
    <name evidence="7" type="ORF">RIMI_LOCUS21056782</name>
</gene>
<dbReference type="InterPro" id="IPR004073">
    <property type="entry name" value="GPCR_3_vmron_rcpt_2"/>
</dbReference>
<dbReference type="PRINTS" id="PR01535">
    <property type="entry name" value="VOMERONASL2R"/>
</dbReference>
<evidence type="ECO:0000313" key="8">
    <source>
        <dbReference type="Proteomes" id="UP001176940"/>
    </source>
</evidence>
<sequence>MASTKVPSSVCSPSCPPGFRKAARRGEPSCCFQCITCPNGEMTNETDSLQCTKCPWNMWPNCKQDRCVPKTQEFLSNEHPLGITLTATSISSSLIPMVILGLFLHHRTTPIVRANNYSLSCLLLLSLSLCFLCSLVFIGYPQSTKCLLRQVTFDIVFALSVSCILAKTVMVVIAFKATKPGSQLRKWTGPHVSYLIVISCMLIQTFLCIM</sequence>
<keyword evidence="3 5" id="KW-1133">Transmembrane helix</keyword>
<feature type="domain" description="G-protein coupled receptors family 3 profile" evidence="6">
    <location>
        <begin position="81"/>
        <end position="210"/>
    </location>
</feature>
<keyword evidence="8" id="KW-1185">Reference proteome</keyword>
<keyword evidence="2 5" id="KW-0812">Transmembrane</keyword>
<evidence type="ECO:0000256" key="4">
    <source>
        <dbReference type="ARBA" id="ARBA00023136"/>
    </source>
</evidence>
<evidence type="ECO:0000256" key="1">
    <source>
        <dbReference type="ARBA" id="ARBA00004141"/>
    </source>
</evidence>
<dbReference type="Proteomes" id="UP001176940">
    <property type="component" value="Unassembled WGS sequence"/>
</dbReference>
<keyword evidence="4 5" id="KW-0472">Membrane</keyword>
<name>A0ABN9MHS8_9NEOB</name>
<dbReference type="Pfam" id="PF00003">
    <property type="entry name" value="7tm_3"/>
    <property type="match status" value="1"/>
</dbReference>
<evidence type="ECO:0000259" key="6">
    <source>
        <dbReference type="PROSITE" id="PS50259"/>
    </source>
</evidence>
<feature type="transmembrane region" description="Helical" evidence="5">
    <location>
        <begin position="81"/>
        <end position="104"/>
    </location>
</feature>
<dbReference type="InterPro" id="IPR011500">
    <property type="entry name" value="GPCR_3_9-Cys_dom"/>
</dbReference>
<feature type="transmembrane region" description="Helical" evidence="5">
    <location>
        <begin position="155"/>
        <end position="175"/>
    </location>
</feature>
<protein>
    <recommendedName>
        <fullName evidence="6">G-protein coupled receptors family 3 profile domain-containing protein</fullName>
    </recommendedName>
</protein>
<dbReference type="Gene3D" id="2.10.50.30">
    <property type="entry name" value="GPCR, family 3, nine cysteines domain"/>
    <property type="match status" value="1"/>
</dbReference>
<evidence type="ECO:0000256" key="5">
    <source>
        <dbReference type="SAM" id="Phobius"/>
    </source>
</evidence>
<evidence type="ECO:0000256" key="2">
    <source>
        <dbReference type="ARBA" id="ARBA00022692"/>
    </source>
</evidence>
<dbReference type="PROSITE" id="PS50259">
    <property type="entry name" value="G_PROTEIN_RECEP_F3_4"/>
    <property type="match status" value="1"/>
</dbReference>
<comment type="subcellular location">
    <subcellularLocation>
        <location evidence="1">Membrane</location>
        <topology evidence="1">Multi-pass membrane protein</topology>
    </subcellularLocation>
</comment>
<dbReference type="InterPro" id="IPR017978">
    <property type="entry name" value="GPCR_3_C"/>
</dbReference>
<accession>A0ABN9MHS8</accession>
<organism evidence="7 8">
    <name type="scientific">Ranitomeya imitator</name>
    <name type="common">mimic poison frog</name>
    <dbReference type="NCBI Taxonomy" id="111125"/>
    <lineage>
        <taxon>Eukaryota</taxon>
        <taxon>Metazoa</taxon>
        <taxon>Chordata</taxon>
        <taxon>Craniata</taxon>
        <taxon>Vertebrata</taxon>
        <taxon>Euteleostomi</taxon>
        <taxon>Amphibia</taxon>
        <taxon>Batrachia</taxon>
        <taxon>Anura</taxon>
        <taxon>Neobatrachia</taxon>
        <taxon>Hyloidea</taxon>
        <taxon>Dendrobatidae</taxon>
        <taxon>Dendrobatinae</taxon>
        <taxon>Ranitomeya</taxon>
    </lineage>
</organism>
<dbReference type="EMBL" id="CAUEEQ010072734">
    <property type="protein sequence ID" value="CAJ0966217.1"/>
    <property type="molecule type" value="Genomic_DNA"/>
</dbReference>
<evidence type="ECO:0000256" key="3">
    <source>
        <dbReference type="ARBA" id="ARBA00022989"/>
    </source>
</evidence>
<dbReference type="InterPro" id="IPR038550">
    <property type="entry name" value="GPCR_3_9-Cys_sf"/>
</dbReference>
<feature type="transmembrane region" description="Helical" evidence="5">
    <location>
        <begin position="187"/>
        <end position="207"/>
    </location>
</feature>
<dbReference type="InterPro" id="IPR000068">
    <property type="entry name" value="GPCR_3_Ca_sens_rcpt-rel"/>
</dbReference>
<evidence type="ECO:0000313" key="7">
    <source>
        <dbReference type="EMBL" id="CAJ0966217.1"/>
    </source>
</evidence>
<proteinExistence type="predicted"/>
<feature type="transmembrane region" description="Helical" evidence="5">
    <location>
        <begin position="116"/>
        <end position="140"/>
    </location>
</feature>
<reference evidence="7" key="1">
    <citation type="submission" date="2023-07" db="EMBL/GenBank/DDBJ databases">
        <authorList>
            <person name="Stuckert A."/>
        </authorList>
    </citation>
    <scope>NUCLEOTIDE SEQUENCE</scope>
</reference>
<comment type="caution">
    <text evidence="7">The sequence shown here is derived from an EMBL/GenBank/DDBJ whole genome shotgun (WGS) entry which is preliminary data.</text>
</comment>
<dbReference type="Pfam" id="PF07562">
    <property type="entry name" value="NCD3G"/>
    <property type="match status" value="1"/>
</dbReference>